<dbReference type="Proteomes" id="UP001275084">
    <property type="component" value="Unassembled WGS sequence"/>
</dbReference>
<evidence type="ECO:0000256" key="4">
    <source>
        <dbReference type="RuleBase" id="RU364147"/>
    </source>
</evidence>
<accession>A0AAJ0HR76</accession>
<evidence type="ECO:0000256" key="2">
    <source>
        <dbReference type="ARBA" id="ARBA00008186"/>
    </source>
</evidence>
<protein>
    <recommendedName>
        <fullName evidence="4">Mediator of RNA polymerase II transcription subunit 11</fullName>
    </recommendedName>
    <alternativeName>
        <fullName evidence="4">Mediator complex subunit 11</fullName>
    </alternativeName>
</protein>
<dbReference type="GO" id="GO:0016592">
    <property type="term" value="C:mediator complex"/>
    <property type="evidence" value="ECO:0007669"/>
    <property type="project" value="InterPro"/>
</dbReference>
<evidence type="ECO:0000256" key="1">
    <source>
        <dbReference type="ARBA" id="ARBA00004123"/>
    </source>
</evidence>
<keyword evidence="3 4" id="KW-0539">Nucleus</keyword>
<evidence type="ECO:0000256" key="3">
    <source>
        <dbReference type="ARBA" id="ARBA00023242"/>
    </source>
</evidence>
<keyword evidence="7" id="KW-1185">Reference proteome</keyword>
<reference evidence="6" key="2">
    <citation type="submission" date="2023-06" db="EMBL/GenBank/DDBJ databases">
        <authorList>
            <consortium name="Lawrence Berkeley National Laboratory"/>
            <person name="Haridas S."/>
            <person name="Hensen N."/>
            <person name="Bonometti L."/>
            <person name="Westerberg I."/>
            <person name="Brannstrom I.O."/>
            <person name="Guillou S."/>
            <person name="Cros-Aarteil S."/>
            <person name="Calhoun S."/>
            <person name="Kuo A."/>
            <person name="Mondo S."/>
            <person name="Pangilinan J."/>
            <person name="Riley R."/>
            <person name="Labutti K."/>
            <person name="Andreopoulos B."/>
            <person name="Lipzen A."/>
            <person name="Chen C."/>
            <person name="Yanf M."/>
            <person name="Daum C."/>
            <person name="Ng V."/>
            <person name="Clum A."/>
            <person name="Steindorff A."/>
            <person name="Ohm R."/>
            <person name="Martin F."/>
            <person name="Silar P."/>
            <person name="Natvig D."/>
            <person name="Lalanne C."/>
            <person name="Gautier V."/>
            <person name="Ament-Velasquez S.L."/>
            <person name="Kruys A."/>
            <person name="Hutchinson M.I."/>
            <person name="Powell A.J."/>
            <person name="Barry K."/>
            <person name="Miller A.N."/>
            <person name="Grigoriev I.V."/>
            <person name="Debuchy R."/>
            <person name="Gladieux P."/>
            <person name="Thoren M.H."/>
            <person name="Johannesson H."/>
        </authorList>
    </citation>
    <scope>NUCLEOTIDE SEQUENCE</scope>
    <source>
        <strain evidence="6">CBS 955.72</strain>
    </source>
</reference>
<feature type="region of interest" description="Disordered" evidence="5">
    <location>
        <begin position="119"/>
        <end position="139"/>
    </location>
</feature>
<dbReference type="AlphaFoldDB" id="A0AAJ0HR76"/>
<dbReference type="Pfam" id="PF10280">
    <property type="entry name" value="Med11"/>
    <property type="match status" value="1"/>
</dbReference>
<gene>
    <name evidence="4" type="primary">MED11</name>
    <name evidence="6" type="ORF">B0T25DRAFT_113316</name>
</gene>
<keyword evidence="4" id="KW-0805">Transcription regulation</keyword>
<dbReference type="EMBL" id="JAUIQD010000002">
    <property type="protein sequence ID" value="KAK3359898.1"/>
    <property type="molecule type" value="Genomic_DNA"/>
</dbReference>
<keyword evidence="4" id="KW-0804">Transcription</keyword>
<dbReference type="GO" id="GO:0003712">
    <property type="term" value="F:transcription coregulator activity"/>
    <property type="evidence" value="ECO:0007669"/>
    <property type="project" value="InterPro"/>
</dbReference>
<proteinExistence type="inferred from homology"/>
<evidence type="ECO:0000313" key="7">
    <source>
        <dbReference type="Proteomes" id="UP001275084"/>
    </source>
</evidence>
<dbReference type="InterPro" id="IPR019404">
    <property type="entry name" value="Mediator_Med11"/>
</dbReference>
<reference evidence="6" key="1">
    <citation type="journal article" date="2023" name="Mol. Phylogenet. Evol.">
        <title>Genome-scale phylogeny and comparative genomics of the fungal order Sordariales.</title>
        <authorList>
            <person name="Hensen N."/>
            <person name="Bonometti L."/>
            <person name="Westerberg I."/>
            <person name="Brannstrom I.O."/>
            <person name="Guillou S."/>
            <person name="Cros-Aarteil S."/>
            <person name="Calhoun S."/>
            <person name="Haridas S."/>
            <person name="Kuo A."/>
            <person name="Mondo S."/>
            <person name="Pangilinan J."/>
            <person name="Riley R."/>
            <person name="LaButti K."/>
            <person name="Andreopoulos B."/>
            <person name="Lipzen A."/>
            <person name="Chen C."/>
            <person name="Yan M."/>
            <person name="Daum C."/>
            <person name="Ng V."/>
            <person name="Clum A."/>
            <person name="Steindorff A."/>
            <person name="Ohm R.A."/>
            <person name="Martin F."/>
            <person name="Silar P."/>
            <person name="Natvig D.O."/>
            <person name="Lalanne C."/>
            <person name="Gautier V."/>
            <person name="Ament-Velasquez S.L."/>
            <person name="Kruys A."/>
            <person name="Hutchinson M.I."/>
            <person name="Powell A.J."/>
            <person name="Barry K."/>
            <person name="Miller A.N."/>
            <person name="Grigoriev I.V."/>
            <person name="Debuchy R."/>
            <person name="Gladieux P."/>
            <person name="Hiltunen Thoren M."/>
            <person name="Johannesson H."/>
        </authorList>
    </citation>
    <scope>NUCLEOTIDE SEQUENCE</scope>
    <source>
        <strain evidence="6">CBS 955.72</strain>
    </source>
</reference>
<comment type="subunit">
    <text evidence="4">Component of the Mediator complex.</text>
</comment>
<dbReference type="Gene3D" id="1.10.287.3490">
    <property type="match status" value="1"/>
</dbReference>
<name>A0AAJ0HR76_9PEZI</name>
<evidence type="ECO:0000313" key="6">
    <source>
        <dbReference type="EMBL" id="KAK3359898.1"/>
    </source>
</evidence>
<dbReference type="PANTHER" id="PTHR22890">
    <property type="entry name" value="MEDIATOR OF RNA POLYMERASE II TRANSCRIPTION SUBUNIT 11"/>
    <property type="match status" value="1"/>
</dbReference>
<evidence type="ECO:0000256" key="5">
    <source>
        <dbReference type="SAM" id="MobiDB-lite"/>
    </source>
</evidence>
<comment type="similarity">
    <text evidence="2 4">Belongs to the Mediator complex subunit 11 family.</text>
</comment>
<comment type="subcellular location">
    <subcellularLocation>
        <location evidence="1 4">Nucleus</location>
    </subcellularLocation>
</comment>
<keyword evidence="4" id="KW-0010">Activator</keyword>
<feature type="region of interest" description="Disordered" evidence="5">
    <location>
        <begin position="46"/>
        <end position="66"/>
    </location>
</feature>
<comment type="function">
    <text evidence="4">Component of the Mediator complex, a coactivator involved in the regulated transcription of nearly all RNA polymerase II-dependent genes. Mediator functions as a bridge to convey information from gene-specific regulatory proteins to the basal RNA polymerase II transcription machinery. Mediator is recruited to promoters by direct interactions with regulatory proteins and serves as a scaffold for the assembly of a functional pre-initiation complex with RNA polymerase II and the general transcription factors.</text>
</comment>
<dbReference type="GO" id="GO:0006357">
    <property type="term" value="P:regulation of transcription by RNA polymerase II"/>
    <property type="evidence" value="ECO:0007669"/>
    <property type="project" value="InterPro"/>
</dbReference>
<organism evidence="6 7">
    <name type="scientific">Lasiosphaeria hispida</name>
    <dbReference type="NCBI Taxonomy" id="260671"/>
    <lineage>
        <taxon>Eukaryota</taxon>
        <taxon>Fungi</taxon>
        <taxon>Dikarya</taxon>
        <taxon>Ascomycota</taxon>
        <taxon>Pezizomycotina</taxon>
        <taxon>Sordariomycetes</taxon>
        <taxon>Sordariomycetidae</taxon>
        <taxon>Sordariales</taxon>
        <taxon>Lasiosphaeriaceae</taxon>
        <taxon>Lasiosphaeria</taxon>
    </lineage>
</organism>
<feature type="compositionally biased region" description="Gly residues" evidence="5">
    <location>
        <begin position="121"/>
        <end position="136"/>
    </location>
</feature>
<comment type="caution">
    <text evidence="6">The sequence shown here is derived from an EMBL/GenBank/DDBJ whole genome shotgun (WGS) entry which is preliminary data.</text>
</comment>
<sequence>MNSQPLDPNGGAGIDIHEPFTTAERIQQLSEIDTDIASLLQHTSDALRSIAKPPESESSPNSENSPLAMTSAIAAITNFKDIQNDFINTLDRIDKQLKRQIYALEEAGIITLRASDQQAGAEGGGAAGGGDGGGGGRAKEIVARLDPDGVGRYGSLDVGQLNMASSTVERDMESELWAKARGQLSNVAAERASGADRMQE</sequence>
<feature type="compositionally biased region" description="Low complexity" evidence="5">
    <location>
        <begin position="56"/>
        <end position="66"/>
    </location>
</feature>